<dbReference type="Gene3D" id="3.40.250.10">
    <property type="entry name" value="Rhodanese-like domain"/>
    <property type="match status" value="1"/>
</dbReference>
<dbReference type="InterPro" id="IPR036873">
    <property type="entry name" value="Rhodanese-like_dom_sf"/>
</dbReference>
<protein>
    <recommendedName>
        <fullName evidence="1">Rhodanese domain-containing protein</fullName>
    </recommendedName>
</protein>
<evidence type="ECO:0000313" key="3">
    <source>
        <dbReference type="Proteomes" id="UP001055420"/>
    </source>
</evidence>
<dbReference type="Pfam" id="PF00581">
    <property type="entry name" value="Rhodanese"/>
    <property type="match status" value="1"/>
</dbReference>
<sequence length="98" mass="10783">MDLEDFRAHQDKYTIVDVRNSSEVSENPIFSCSISIPLADLKSRIDEIPHDKPIAVHCAGGYRSAIGSSLIASLIGEGKPVYDIGEHIKEFDEQPAVE</sequence>
<accession>A0ABY4XLE7</accession>
<dbReference type="InterPro" id="IPR001763">
    <property type="entry name" value="Rhodanese-like_dom"/>
</dbReference>
<evidence type="ECO:0000313" key="2">
    <source>
        <dbReference type="EMBL" id="USJ31205.1"/>
    </source>
</evidence>
<reference evidence="2" key="1">
    <citation type="submission" date="2022-06" db="EMBL/GenBank/DDBJ databases">
        <title>Novel species in genus Dyadobacter.</title>
        <authorList>
            <person name="Ma C."/>
        </authorList>
    </citation>
    <scope>NUCLEOTIDE SEQUENCE</scope>
    <source>
        <strain evidence="2">CY22</strain>
    </source>
</reference>
<dbReference type="EMBL" id="CP098805">
    <property type="protein sequence ID" value="USJ31205.1"/>
    <property type="molecule type" value="Genomic_DNA"/>
</dbReference>
<keyword evidence="3" id="KW-1185">Reference proteome</keyword>
<dbReference type="Proteomes" id="UP001055420">
    <property type="component" value="Chromosome"/>
</dbReference>
<evidence type="ECO:0000259" key="1">
    <source>
        <dbReference type="PROSITE" id="PS50206"/>
    </source>
</evidence>
<organism evidence="2 3">
    <name type="scientific">Dyadobacter chenhuakuii</name>
    <dbReference type="NCBI Taxonomy" id="2909339"/>
    <lineage>
        <taxon>Bacteria</taxon>
        <taxon>Pseudomonadati</taxon>
        <taxon>Bacteroidota</taxon>
        <taxon>Cytophagia</taxon>
        <taxon>Cytophagales</taxon>
        <taxon>Spirosomataceae</taxon>
        <taxon>Dyadobacter</taxon>
    </lineage>
</organism>
<dbReference type="SUPFAM" id="SSF52821">
    <property type="entry name" value="Rhodanese/Cell cycle control phosphatase"/>
    <property type="match status" value="1"/>
</dbReference>
<dbReference type="PROSITE" id="PS50206">
    <property type="entry name" value="RHODANESE_3"/>
    <property type="match status" value="1"/>
</dbReference>
<name>A0ABY4XLE7_9BACT</name>
<proteinExistence type="predicted"/>
<feature type="domain" description="Rhodanese" evidence="1">
    <location>
        <begin position="9"/>
        <end position="66"/>
    </location>
</feature>
<gene>
    <name evidence="2" type="ORF">NFI80_00385</name>
</gene>
<dbReference type="RefSeq" id="WP_235164271.1">
    <property type="nucleotide sequence ID" value="NZ_CP098805.1"/>
</dbReference>